<reference evidence="1 2" key="1">
    <citation type="submission" date="2023-08" db="EMBL/GenBank/DDBJ databases">
        <title>The draft genome sequence of Paracraurococcus sp. LOR1-02.</title>
        <authorList>
            <person name="Kingkaew E."/>
            <person name="Tanasupawat S."/>
        </authorList>
    </citation>
    <scope>NUCLEOTIDE SEQUENCE [LARGE SCALE GENOMIC DNA]</scope>
    <source>
        <strain evidence="1 2">LOR1-02</strain>
    </source>
</reference>
<dbReference type="Pfam" id="PF11199">
    <property type="entry name" value="DUF2891"/>
    <property type="match status" value="1"/>
</dbReference>
<sequence>MAEIALGHVQREYPNKPDHVLTGPEDLCSPRALHPVFFGSFDWHSCVHGHWMLARLLRRYPAMPAAPQVRALFDALYTEVAVATERAYLDRPHAGGFERPYGWAWLLMLAAELARLEGSAWGKVLAPLAEAFAERFRAWLPKATYPVRSGTHTCSAFALTLAVEYAADHDPALLDLLREAAQAWFGADTACQAWEPSGEDFLSPALTEAACMRRLLSPPDFAAWFDRFLPHLGEGDPATLFRPAAVSDRSDGRIVHLDGLNLSRAWCWRLLSDHWPADDRRRMRAEAAAEGHLAASLPYLAHDYMGEHWLATFAVLAMDV</sequence>
<dbReference type="RefSeq" id="WP_305108322.1">
    <property type="nucleotide sequence ID" value="NZ_JAUTWS010000092.1"/>
</dbReference>
<accession>A0ABT9EB89</accession>
<comment type="caution">
    <text evidence="1">The sequence shown here is derived from an EMBL/GenBank/DDBJ whole genome shotgun (WGS) entry which is preliminary data.</text>
</comment>
<evidence type="ECO:0000313" key="1">
    <source>
        <dbReference type="EMBL" id="MDO9713467.1"/>
    </source>
</evidence>
<proteinExistence type="predicted"/>
<dbReference type="Proteomes" id="UP001243009">
    <property type="component" value="Unassembled WGS sequence"/>
</dbReference>
<organism evidence="1 2">
    <name type="scientific">Paracraurococcus lichenis</name>
    <dbReference type="NCBI Taxonomy" id="3064888"/>
    <lineage>
        <taxon>Bacteria</taxon>
        <taxon>Pseudomonadati</taxon>
        <taxon>Pseudomonadota</taxon>
        <taxon>Alphaproteobacteria</taxon>
        <taxon>Acetobacterales</taxon>
        <taxon>Roseomonadaceae</taxon>
        <taxon>Paracraurococcus</taxon>
    </lineage>
</organism>
<evidence type="ECO:0000313" key="2">
    <source>
        <dbReference type="Proteomes" id="UP001243009"/>
    </source>
</evidence>
<protein>
    <submittedName>
        <fullName evidence="1">DUF2891 domain-containing protein</fullName>
    </submittedName>
</protein>
<keyword evidence="2" id="KW-1185">Reference proteome</keyword>
<dbReference type="EMBL" id="JAUTWS010000092">
    <property type="protein sequence ID" value="MDO9713467.1"/>
    <property type="molecule type" value="Genomic_DNA"/>
</dbReference>
<name>A0ABT9EB89_9PROT</name>
<gene>
    <name evidence="1" type="ORF">Q7A36_34395</name>
</gene>
<dbReference type="InterPro" id="IPR021365">
    <property type="entry name" value="DUF2891"/>
</dbReference>